<evidence type="ECO:0000313" key="1">
    <source>
        <dbReference type="EMBL" id="ABM79378.1"/>
    </source>
</evidence>
<dbReference type="BioCyc" id="PMAR59922:G1G80-2319-MONOMER"/>
<dbReference type="EC" id="2.7.7.7" evidence="1"/>
<dbReference type="EMBL" id="CP000554">
    <property type="protein sequence ID" value="ABM79378.1"/>
    <property type="molecule type" value="Genomic_DNA"/>
</dbReference>
<dbReference type="NCBIfam" id="NF005638">
    <property type="entry name" value="PRK07399.1"/>
    <property type="match status" value="1"/>
</dbReference>
<evidence type="ECO:0000313" key="2">
    <source>
        <dbReference type="Proteomes" id="UP000002274"/>
    </source>
</evidence>
<dbReference type="GO" id="GO:0003887">
    <property type="term" value="F:DNA-directed DNA polymerase activity"/>
    <property type="evidence" value="ECO:0007669"/>
    <property type="project" value="UniProtKB-EC"/>
</dbReference>
<dbReference type="InterPro" id="IPR027417">
    <property type="entry name" value="P-loop_NTPase"/>
</dbReference>
<dbReference type="Pfam" id="PF13177">
    <property type="entry name" value="DNA_pol3_delta2"/>
    <property type="match status" value="1"/>
</dbReference>
<dbReference type="Gene3D" id="3.40.50.300">
    <property type="entry name" value="P-loop containing nucleotide triphosphate hydrolases"/>
    <property type="match status" value="1"/>
</dbReference>
<name>A2CD18_PROM3</name>
<dbReference type="SUPFAM" id="SSF52540">
    <property type="entry name" value="P-loop containing nucleoside triphosphate hydrolases"/>
    <property type="match status" value="1"/>
</dbReference>
<dbReference type="RefSeq" id="WP_011827221.1">
    <property type="nucleotide sequence ID" value="NC_008820.1"/>
</dbReference>
<dbReference type="HOGENOM" id="CLU_006229_4_4_3"/>
<dbReference type="Proteomes" id="UP000002274">
    <property type="component" value="Chromosome"/>
</dbReference>
<dbReference type="PANTHER" id="PTHR11669">
    <property type="entry name" value="REPLICATION FACTOR C / DNA POLYMERASE III GAMMA-TAU SUBUNIT"/>
    <property type="match status" value="1"/>
</dbReference>
<organism evidence="1 2">
    <name type="scientific">Prochlorococcus marinus (strain MIT 9303)</name>
    <dbReference type="NCBI Taxonomy" id="59922"/>
    <lineage>
        <taxon>Bacteria</taxon>
        <taxon>Bacillati</taxon>
        <taxon>Cyanobacteriota</taxon>
        <taxon>Cyanophyceae</taxon>
        <taxon>Synechococcales</taxon>
        <taxon>Prochlorococcaceae</taxon>
        <taxon>Prochlorococcus</taxon>
    </lineage>
</organism>
<dbReference type="InterPro" id="IPR050238">
    <property type="entry name" value="DNA_Rep/Repair_Clamp_Loader"/>
</dbReference>
<keyword evidence="1" id="KW-0548">Nucleotidyltransferase</keyword>
<dbReference type="PANTHER" id="PTHR11669:SF8">
    <property type="entry name" value="DNA POLYMERASE III SUBUNIT DELTA"/>
    <property type="match status" value="1"/>
</dbReference>
<dbReference type="AlphaFoldDB" id="A2CD18"/>
<gene>
    <name evidence="1" type="primary">holB</name>
    <name evidence="1" type="ordered locus">P9303_26481</name>
</gene>
<dbReference type="GO" id="GO:0006261">
    <property type="term" value="P:DNA-templated DNA replication"/>
    <property type="evidence" value="ECO:0007669"/>
    <property type="project" value="TreeGrafter"/>
</dbReference>
<proteinExistence type="predicted"/>
<keyword evidence="1" id="KW-0808">Transferase</keyword>
<sequence length="326" mass="36702">MSLEIETRGLFEDLIAQPLAVALLEAALSQGRLAPAYLFSGPDGVGRSLAALRFLEGVISSGKPALRERRRLEAFNHPDLLWVEPTYQHQGRLVPKSQAEEEGVSRRSPPQVRLEQIRGVTRFLGRRPVEAPRGMVVIEAADSMPEAAANALLKTLEEPGHGLLILLSAASERLLTTIRSRCQQILFARLEGADMQTVLARTSTAEMRSSLLALDQPELVAMAAGSPGALLQHFWLWQAVPEEFWLRLEERPQKPMEALALARDLTEALNGEQQLWLIDWWQQHFWIQRPDPRPLKRLERLRSHLLGFVQPRLAWEVALLELIPCV</sequence>
<dbReference type="STRING" id="59922.P9303_26481"/>
<accession>A2CD18</accession>
<dbReference type="KEGG" id="pmf:P9303_26481"/>
<reference evidence="1 2" key="1">
    <citation type="journal article" date="2007" name="PLoS Genet.">
        <title>Patterns and implications of gene gain and loss in the evolution of Prochlorococcus.</title>
        <authorList>
            <person name="Kettler G.C."/>
            <person name="Martiny A.C."/>
            <person name="Huang K."/>
            <person name="Zucker J."/>
            <person name="Coleman M.L."/>
            <person name="Rodrigue S."/>
            <person name="Chen F."/>
            <person name="Lapidus A."/>
            <person name="Ferriera S."/>
            <person name="Johnson J."/>
            <person name="Steglich C."/>
            <person name="Church G.M."/>
            <person name="Richardson P."/>
            <person name="Chisholm S.W."/>
        </authorList>
    </citation>
    <scope>NUCLEOTIDE SEQUENCE [LARGE SCALE GENOMIC DNA]</scope>
    <source>
        <strain evidence="1 2">MIT 9303</strain>
    </source>
</reference>
<protein>
    <submittedName>
        <fullName evidence="1">DNA polymerase III, delta prime subunit</fullName>
        <ecNumber evidence="1">2.7.7.7</ecNumber>
    </submittedName>
</protein>